<organism evidence="1 2">
    <name type="scientific">Methanonatronarchaeum thermophilum</name>
    <dbReference type="NCBI Taxonomy" id="1927129"/>
    <lineage>
        <taxon>Archaea</taxon>
        <taxon>Methanobacteriati</taxon>
        <taxon>Methanobacteriota</taxon>
        <taxon>Methanonatronarchaeia</taxon>
        <taxon>Methanonatronarchaeales</taxon>
        <taxon>Methanonatronarchaeaceae</taxon>
        <taxon>Methanonatronarchaeum</taxon>
    </lineage>
</organism>
<evidence type="ECO:0000313" key="1">
    <source>
        <dbReference type="EMBL" id="OUJ19502.1"/>
    </source>
</evidence>
<gene>
    <name evidence="1" type="ORF">AMET1_0173</name>
</gene>
<name>A0A1Y3GDF6_9EURY</name>
<evidence type="ECO:0000313" key="2">
    <source>
        <dbReference type="Proteomes" id="UP000195137"/>
    </source>
</evidence>
<reference evidence="1 2" key="1">
    <citation type="submission" date="2016-12" db="EMBL/GenBank/DDBJ databases">
        <title>Discovery of methanogenic haloarchaea.</title>
        <authorList>
            <person name="Sorokin D.Y."/>
            <person name="Makarova K.S."/>
            <person name="Abbas B."/>
            <person name="Ferrer M."/>
            <person name="Golyshin P.N."/>
        </authorList>
    </citation>
    <scope>NUCLEOTIDE SEQUENCE [LARGE SCALE GENOMIC DNA]</scope>
    <source>
        <strain evidence="1">AMET1</strain>
    </source>
</reference>
<protein>
    <submittedName>
        <fullName evidence="1">Putative metal-binding protein</fullName>
    </submittedName>
</protein>
<dbReference type="EMBL" id="MRZU01000002">
    <property type="protein sequence ID" value="OUJ19502.1"/>
    <property type="molecule type" value="Genomic_DNA"/>
</dbReference>
<dbReference type="OrthoDB" id="73362at2157"/>
<dbReference type="Pfam" id="PF10050">
    <property type="entry name" value="DUF2284"/>
    <property type="match status" value="1"/>
</dbReference>
<dbReference type="Proteomes" id="UP000195137">
    <property type="component" value="Unassembled WGS sequence"/>
</dbReference>
<dbReference type="AlphaFoldDB" id="A0A1Y3GDF6"/>
<accession>A0A1Y3GDF6</accession>
<sequence>MSLDVGFLDGVHGDYRVFDAGLIVVEDWVRMRCRFGCSSYGRFFSCPPFTPSVEETRALVGEYDWAVMLFFRDLDPGVETSSEGHYFQEQIKGVHEKMLEVERQAFLNGFYKAFAFWGLPCGFCNECTVNNNSGDDNVGCSKDVCRHPGKVRPTIEGCGIDAFQTAERIGIDLEILLDPSDKTTIYSILLLD</sequence>
<comment type="caution">
    <text evidence="1">The sequence shown here is derived from an EMBL/GenBank/DDBJ whole genome shotgun (WGS) entry which is preliminary data.</text>
</comment>
<proteinExistence type="predicted"/>
<dbReference type="RefSeq" id="WP_143406783.1">
    <property type="nucleotide sequence ID" value="NZ_MRZU01000002.1"/>
</dbReference>
<dbReference type="InterPro" id="IPR019271">
    <property type="entry name" value="DUF2284_metal-binding"/>
</dbReference>
<keyword evidence="2" id="KW-1185">Reference proteome</keyword>